<reference evidence="3" key="1">
    <citation type="submission" date="2016-10" db="EMBL/GenBank/DDBJ databases">
        <authorList>
            <person name="Varghese N."/>
            <person name="Submissions S."/>
        </authorList>
    </citation>
    <scope>NUCLEOTIDE SEQUENCE [LARGE SCALE GENOMIC DNA]</scope>
    <source>
        <strain evidence="3">CGMCC 4.3506</strain>
    </source>
</reference>
<name>A0A1G8BW24_9PSEU</name>
<keyword evidence="3" id="KW-1185">Reference proteome</keyword>
<gene>
    <name evidence="2" type="ORF">SAMN05216553_12064</name>
</gene>
<sequence>MDISRIGGLVALLMLLGAGTAAAQEPVTISQEKVREICSERLPRVENRVRALTDRINGDAGTLGSKKWLEQKAATARKAGNTARADVLDAQLKLRDSQLGKLTNASERLAEFRSEHCGSK</sequence>
<protein>
    <submittedName>
        <fullName evidence="2">Uncharacterized protein</fullName>
    </submittedName>
</protein>
<evidence type="ECO:0000256" key="1">
    <source>
        <dbReference type="SAM" id="SignalP"/>
    </source>
</evidence>
<proteinExistence type="predicted"/>
<feature type="signal peptide" evidence="1">
    <location>
        <begin position="1"/>
        <end position="23"/>
    </location>
</feature>
<dbReference type="RefSeq" id="WP_143036156.1">
    <property type="nucleotide sequence ID" value="NZ_FNCC01000020.1"/>
</dbReference>
<evidence type="ECO:0000313" key="3">
    <source>
        <dbReference type="Proteomes" id="UP000199623"/>
    </source>
</evidence>
<dbReference type="Proteomes" id="UP000199623">
    <property type="component" value="Unassembled WGS sequence"/>
</dbReference>
<keyword evidence="1" id="KW-0732">Signal</keyword>
<dbReference type="OrthoDB" id="3696905at2"/>
<dbReference type="STRING" id="200378.SAMN05216553_12064"/>
<accession>A0A1G8BW24</accession>
<dbReference type="EMBL" id="FNCC01000020">
    <property type="protein sequence ID" value="SDH36920.1"/>
    <property type="molecule type" value="Genomic_DNA"/>
</dbReference>
<evidence type="ECO:0000313" key="2">
    <source>
        <dbReference type="EMBL" id="SDH36920.1"/>
    </source>
</evidence>
<dbReference type="AlphaFoldDB" id="A0A1G8BW24"/>
<feature type="chain" id="PRO_5011517918" evidence="1">
    <location>
        <begin position="24"/>
        <end position="120"/>
    </location>
</feature>
<organism evidence="2 3">
    <name type="scientific">Lentzea fradiae</name>
    <dbReference type="NCBI Taxonomy" id="200378"/>
    <lineage>
        <taxon>Bacteria</taxon>
        <taxon>Bacillati</taxon>
        <taxon>Actinomycetota</taxon>
        <taxon>Actinomycetes</taxon>
        <taxon>Pseudonocardiales</taxon>
        <taxon>Pseudonocardiaceae</taxon>
        <taxon>Lentzea</taxon>
    </lineage>
</organism>